<reference evidence="1 2" key="1">
    <citation type="submission" date="2024-10" db="EMBL/GenBank/DDBJ databases">
        <authorList>
            <person name="Kim D."/>
        </authorList>
    </citation>
    <scope>NUCLEOTIDE SEQUENCE [LARGE SCALE GENOMIC DNA]</scope>
    <source>
        <strain evidence="1">Taebaek</strain>
    </source>
</reference>
<dbReference type="AlphaFoldDB" id="A0ABD2K5C8"/>
<gene>
    <name evidence="1" type="ORF">niasHS_000680</name>
</gene>
<protein>
    <submittedName>
        <fullName evidence="1">Uncharacterized protein</fullName>
    </submittedName>
</protein>
<dbReference type="Proteomes" id="UP001620645">
    <property type="component" value="Unassembled WGS sequence"/>
</dbReference>
<proteinExistence type="predicted"/>
<name>A0ABD2K5C8_HETSC</name>
<organism evidence="1 2">
    <name type="scientific">Heterodera schachtii</name>
    <name type="common">Sugarbeet cyst nematode worm</name>
    <name type="synonym">Tylenchus schachtii</name>
    <dbReference type="NCBI Taxonomy" id="97005"/>
    <lineage>
        <taxon>Eukaryota</taxon>
        <taxon>Metazoa</taxon>
        <taxon>Ecdysozoa</taxon>
        <taxon>Nematoda</taxon>
        <taxon>Chromadorea</taxon>
        <taxon>Rhabditida</taxon>
        <taxon>Tylenchina</taxon>
        <taxon>Tylenchomorpha</taxon>
        <taxon>Tylenchoidea</taxon>
        <taxon>Heteroderidae</taxon>
        <taxon>Heteroderinae</taxon>
        <taxon>Heterodera</taxon>
    </lineage>
</organism>
<evidence type="ECO:0000313" key="2">
    <source>
        <dbReference type="Proteomes" id="UP001620645"/>
    </source>
</evidence>
<keyword evidence="2" id="KW-1185">Reference proteome</keyword>
<evidence type="ECO:0000313" key="1">
    <source>
        <dbReference type="EMBL" id="KAL3097945.1"/>
    </source>
</evidence>
<accession>A0ABD2K5C8</accession>
<comment type="caution">
    <text evidence="1">The sequence shown here is derived from an EMBL/GenBank/DDBJ whole genome shotgun (WGS) entry which is preliminary data.</text>
</comment>
<sequence length="176" mass="20070">MPLALCRSLPSPLMAPFLFPPNGLGGLCQTRGRTDAPNNVAKSLRTVDQEAEQIQELLRRRNSPVDPRDRFGSIAAKKVHMPQTERIYYGFQPDVWNEGAQIERLLHERQNAFMADDERVEDEFAEGRVPQIVEPAQGTCPGLKKHARIQRKRREWRTLMKAERKRKAVATDPGCV</sequence>
<dbReference type="EMBL" id="JBICCN010000053">
    <property type="protein sequence ID" value="KAL3097945.1"/>
    <property type="molecule type" value="Genomic_DNA"/>
</dbReference>